<feature type="region of interest" description="Disordered" evidence="1">
    <location>
        <begin position="118"/>
        <end position="142"/>
    </location>
</feature>
<evidence type="ECO:0000313" key="2">
    <source>
        <dbReference type="EMBL" id="GMG82614.1"/>
    </source>
</evidence>
<dbReference type="RefSeq" id="WP_285671397.1">
    <property type="nucleotide sequence ID" value="NZ_BSYI01000011.1"/>
</dbReference>
<proteinExistence type="predicted"/>
<dbReference type="Proteomes" id="UP001239909">
    <property type="component" value="Unassembled WGS sequence"/>
</dbReference>
<sequence>MDDRTLPPSLTALETRLAEAHDEVRGLTDELRSAYQRLERLQCHLRRSIAELERLEARGPARPGSGEPSKPAPGGHDVLRVCQLPNGHFGVYHHGALRSAFANFSDAIEEACRIAQDEDAARHGRWGTPRNAGLPPSRPGPK</sequence>
<comment type="caution">
    <text evidence="2">The sequence shown here is derived from an EMBL/GenBank/DDBJ whole genome shotgun (WGS) entry which is preliminary data.</text>
</comment>
<accession>A0ABQ6LK87</accession>
<gene>
    <name evidence="2" type="ORF">LNKW23_18270</name>
</gene>
<feature type="region of interest" description="Disordered" evidence="1">
    <location>
        <begin position="54"/>
        <end position="79"/>
    </location>
</feature>
<protein>
    <submittedName>
        <fullName evidence="2">Uncharacterized protein</fullName>
    </submittedName>
</protein>
<keyword evidence="3" id="KW-1185">Reference proteome</keyword>
<reference evidence="2 3" key="1">
    <citation type="submission" date="2023-04" db="EMBL/GenBank/DDBJ databases">
        <title>Marinoamorphus aggregata gen. nov., sp. Nov., isolate from tissue of brittle star Ophioplocus japonicus.</title>
        <authorList>
            <person name="Kawano K."/>
            <person name="Sawayama S."/>
            <person name="Nakagawa S."/>
        </authorList>
    </citation>
    <scope>NUCLEOTIDE SEQUENCE [LARGE SCALE GENOMIC DNA]</scope>
    <source>
        <strain evidence="2 3">NKW23</strain>
    </source>
</reference>
<dbReference type="EMBL" id="BSYI01000011">
    <property type="protein sequence ID" value="GMG82614.1"/>
    <property type="molecule type" value="Genomic_DNA"/>
</dbReference>
<evidence type="ECO:0000313" key="3">
    <source>
        <dbReference type="Proteomes" id="UP001239909"/>
    </source>
</evidence>
<name>A0ABQ6LK87_9RHOB</name>
<evidence type="ECO:0000256" key="1">
    <source>
        <dbReference type="SAM" id="MobiDB-lite"/>
    </source>
</evidence>
<organism evidence="2 3">
    <name type="scientific">Paralimibaculum aggregatum</name>
    <dbReference type="NCBI Taxonomy" id="3036245"/>
    <lineage>
        <taxon>Bacteria</taxon>
        <taxon>Pseudomonadati</taxon>
        <taxon>Pseudomonadota</taxon>
        <taxon>Alphaproteobacteria</taxon>
        <taxon>Rhodobacterales</taxon>
        <taxon>Paracoccaceae</taxon>
        <taxon>Paralimibaculum</taxon>
    </lineage>
</organism>